<accession>A0ABS5I8Z8</accession>
<reference evidence="1 2" key="1">
    <citation type="submission" date="2021-04" db="EMBL/GenBank/DDBJ databases">
        <title>Magnetospirillum sulfuroxidans sp. nov., a facultative chemolithoautotrophic sulfur-oxidizing alphaproteobacterium isolated from freshwater sediment and proposals for Paramagetospirillum gen. nov., and Magnetospirillaceae fam. nov.</title>
        <authorList>
            <person name="Koziaeva V."/>
            <person name="Geelhoed J.S."/>
            <person name="Sorokin D.Y."/>
            <person name="Grouzdev D.S."/>
        </authorList>
    </citation>
    <scope>NUCLEOTIDE SEQUENCE [LARGE SCALE GENOMIC DNA]</scope>
    <source>
        <strain evidence="1 2">J10</strain>
    </source>
</reference>
<proteinExistence type="predicted"/>
<evidence type="ECO:0000313" key="1">
    <source>
        <dbReference type="EMBL" id="MBR9970916.1"/>
    </source>
</evidence>
<gene>
    <name evidence="1" type="ORF">KEC16_04235</name>
</gene>
<organism evidence="1 2">
    <name type="scientific">Magnetospirillum sulfuroxidans</name>
    <dbReference type="NCBI Taxonomy" id="611300"/>
    <lineage>
        <taxon>Bacteria</taxon>
        <taxon>Pseudomonadati</taxon>
        <taxon>Pseudomonadota</taxon>
        <taxon>Alphaproteobacteria</taxon>
        <taxon>Rhodospirillales</taxon>
        <taxon>Rhodospirillaceae</taxon>
        <taxon>Magnetospirillum</taxon>
    </lineage>
</organism>
<protein>
    <submittedName>
        <fullName evidence="1">Uncharacterized protein</fullName>
    </submittedName>
</protein>
<evidence type="ECO:0000313" key="2">
    <source>
        <dbReference type="Proteomes" id="UP000680714"/>
    </source>
</evidence>
<name>A0ABS5I8Z8_9PROT</name>
<comment type="caution">
    <text evidence="1">The sequence shown here is derived from an EMBL/GenBank/DDBJ whole genome shotgun (WGS) entry which is preliminary data.</text>
</comment>
<sequence>MERPSTPLPGDEDQERLSALGYSYPSDENNNTFFYYAIGKPKGKESMNCWQALLYFLIEKGYLLKAAAKAINSTNAYEEPEKFMSLLTDMKKHTDGSNIDPGRVLCFFSPCEGLIHVGLSQGNGKMWSHLSESMNGIQDIDQYMASCEDSEMTKNVKVASYRIKPEFKT</sequence>
<dbReference type="Proteomes" id="UP000680714">
    <property type="component" value="Unassembled WGS sequence"/>
</dbReference>
<keyword evidence="2" id="KW-1185">Reference proteome</keyword>
<dbReference type="EMBL" id="JAGTUF010000002">
    <property type="protein sequence ID" value="MBR9970916.1"/>
    <property type="molecule type" value="Genomic_DNA"/>
</dbReference>